<dbReference type="GO" id="GO:0003677">
    <property type="term" value="F:DNA binding"/>
    <property type="evidence" value="ECO:0007669"/>
    <property type="project" value="UniProtKB-KW"/>
</dbReference>
<keyword evidence="6" id="KW-0547">Nucleotide-binding</keyword>
<keyword evidence="2" id="KW-0548">Nucleotidyltransferase</keyword>
<dbReference type="InterPro" id="IPR049912">
    <property type="entry name" value="CRESS_DNA_REP"/>
</dbReference>
<evidence type="ECO:0000256" key="3">
    <source>
        <dbReference type="ARBA" id="ARBA00022705"/>
    </source>
</evidence>
<dbReference type="GO" id="GO:0046872">
    <property type="term" value="F:metal ion binding"/>
    <property type="evidence" value="ECO:0007669"/>
    <property type="project" value="UniProtKB-KW"/>
</dbReference>
<evidence type="ECO:0000313" key="12">
    <source>
        <dbReference type="EMBL" id="MQM73124.1"/>
    </source>
</evidence>
<evidence type="ECO:0000256" key="1">
    <source>
        <dbReference type="ARBA" id="ARBA00022679"/>
    </source>
</evidence>
<sequence>MTKSIKSTSQSRSWFCVLNNPQLQFGDKLSPEQIVQAVIHKWIDGKEDSRTCAVNYEISDTGTPHCHCVLESKNPTRFSVVKKLFPTMHIEATRGKKEQAEKYIHKQGKFEEKHHTLIVAPQYYGEIKGRTPPTAYAHEAETFEMISALIDAGLKPDEIMDYGLQYRKYESLIRKSYFAKRSKETQPIRQVKVYWHCGESGTGKSYTYVKLCEEYGEDDVYLLSDYTMGAFDEYCGEHILFVDEYKGGFPYQVFLTMLDGYKTQMHARYSNIKSLWDEVHITSIYGPEEAYTKMVKPEDRDRDSLKQLIRRIDVIVFHYIENGEYKTFELPAKKYIDYKTLQQEAWKTPEDREVEKEMKQLGFSYVEDVKEGDNF</sequence>
<evidence type="ECO:0000313" key="13">
    <source>
        <dbReference type="Proteomes" id="UP000473648"/>
    </source>
</evidence>
<keyword evidence="9" id="KW-0190">Covalent protein-DNA linkage</keyword>
<evidence type="ECO:0000256" key="8">
    <source>
        <dbReference type="ARBA" id="ARBA00022801"/>
    </source>
</evidence>
<organism evidence="12 13">
    <name type="scientific">Candidatus Pseudoramibacter fermentans</name>
    <dbReference type="NCBI Taxonomy" id="2594427"/>
    <lineage>
        <taxon>Bacteria</taxon>
        <taxon>Bacillati</taxon>
        <taxon>Bacillota</taxon>
        <taxon>Clostridia</taxon>
        <taxon>Eubacteriales</taxon>
        <taxon>Eubacteriaceae</taxon>
        <taxon>Pseudoramibacter</taxon>
    </lineage>
</organism>
<dbReference type="Gene3D" id="3.40.1310.20">
    <property type="match status" value="1"/>
</dbReference>
<dbReference type="GO" id="GO:0000166">
    <property type="term" value="F:nucleotide binding"/>
    <property type="evidence" value="ECO:0007669"/>
    <property type="project" value="UniProtKB-KW"/>
</dbReference>
<accession>A0A6L5GSB0</accession>
<dbReference type="EMBL" id="VOGB01000004">
    <property type="protein sequence ID" value="MQM73124.1"/>
    <property type="molecule type" value="Genomic_DNA"/>
</dbReference>
<evidence type="ECO:0000256" key="10">
    <source>
        <dbReference type="ARBA" id="ARBA00023125"/>
    </source>
</evidence>
<feature type="domain" description="CRESS-DNA virus Rep endonuclease" evidence="11">
    <location>
        <begin position="8"/>
        <end position="127"/>
    </location>
</feature>
<dbReference type="PROSITE" id="PS52020">
    <property type="entry name" value="CRESS_DNA_REP"/>
    <property type="match status" value="1"/>
</dbReference>
<evidence type="ECO:0000256" key="6">
    <source>
        <dbReference type="ARBA" id="ARBA00022741"/>
    </source>
</evidence>
<dbReference type="GO" id="GO:0016779">
    <property type="term" value="F:nucleotidyltransferase activity"/>
    <property type="evidence" value="ECO:0007669"/>
    <property type="project" value="UniProtKB-KW"/>
</dbReference>
<dbReference type="GO" id="GO:0016787">
    <property type="term" value="F:hydrolase activity"/>
    <property type="evidence" value="ECO:0007669"/>
    <property type="project" value="UniProtKB-KW"/>
</dbReference>
<evidence type="ECO:0000256" key="4">
    <source>
        <dbReference type="ARBA" id="ARBA00022722"/>
    </source>
</evidence>
<evidence type="ECO:0000256" key="5">
    <source>
        <dbReference type="ARBA" id="ARBA00022723"/>
    </source>
</evidence>
<keyword evidence="5" id="KW-0479">Metal-binding</keyword>
<evidence type="ECO:0000256" key="7">
    <source>
        <dbReference type="ARBA" id="ARBA00022759"/>
    </source>
</evidence>
<keyword evidence="1" id="KW-0808">Transferase</keyword>
<dbReference type="Proteomes" id="UP000473648">
    <property type="component" value="Unassembled WGS sequence"/>
</dbReference>
<dbReference type="AlphaFoldDB" id="A0A6L5GSB0"/>
<keyword evidence="13" id="KW-1185">Reference proteome</keyword>
<dbReference type="SUPFAM" id="SSF52540">
    <property type="entry name" value="P-loop containing nucleoside triphosphate hydrolases"/>
    <property type="match status" value="1"/>
</dbReference>
<name>A0A6L5GSB0_9FIRM</name>
<dbReference type="InterPro" id="IPR027417">
    <property type="entry name" value="P-loop_NTPase"/>
</dbReference>
<evidence type="ECO:0000256" key="9">
    <source>
        <dbReference type="ARBA" id="ARBA00023124"/>
    </source>
</evidence>
<keyword evidence="4" id="KW-0540">Nuclease</keyword>
<keyword evidence="7" id="KW-0255">Endonuclease</keyword>
<dbReference type="GO" id="GO:0006260">
    <property type="term" value="P:DNA replication"/>
    <property type="evidence" value="ECO:0007669"/>
    <property type="project" value="UniProtKB-KW"/>
</dbReference>
<keyword evidence="10" id="KW-0238">DNA-binding</keyword>
<reference evidence="12" key="1">
    <citation type="journal article" date="2020" name="Appl. Environ. Microbiol.">
        <title>Medium-Chain Fatty Acid Synthesis by 'Candidatus Weimeria bifida' gen. nov., sp. nov., and 'Candidatus Pseudoramibacter fermentans' sp. nov.</title>
        <authorList>
            <person name="Scarborough M.J."/>
            <person name="Myers K.S."/>
            <person name="Donohue T.J."/>
            <person name="Noguera D.R."/>
        </authorList>
    </citation>
    <scope>NUCLEOTIDE SEQUENCE</scope>
    <source>
        <strain evidence="12">EUB1.1</strain>
    </source>
</reference>
<evidence type="ECO:0000259" key="11">
    <source>
        <dbReference type="PROSITE" id="PS52020"/>
    </source>
</evidence>
<protein>
    <submittedName>
        <fullName evidence="12">Replication protein RepA</fullName>
    </submittedName>
</protein>
<keyword evidence="8" id="KW-0378">Hydrolase</keyword>
<evidence type="ECO:0000256" key="2">
    <source>
        <dbReference type="ARBA" id="ARBA00022695"/>
    </source>
</evidence>
<dbReference type="GO" id="GO:0004519">
    <property type="term" value="F:endonuclease activity"/>
    <property type="evidence" value="ECO:0007669"/>
    <property type="project" value="UniProtKB-KW"/>
</dbReference>
<keyword evidence="3" id="KW-0235">DNA replication</keyword>
<dbReference type="Pfam" id="PF02407">
    <property type="entry name" value="Viral_Rep"/>
    <property type="match status" value="1"/>
</dbReference>
<gene>
    <name evidence="12" type="ORF">FRC53_06855</name>
</gene>
<comment type="caution">
    <text evidence="12">The sequence shown here is derived from an EMBL/GenBank/DDBJ whole genome shotgun (WGS) entry which is preliminary data.</text>
</comment>
<proteinExistence type="predicted"/>